<feature type="chain" id="PRO_5017269491" description="Right handed beta helix domain-containing protein" evidence="3">
    <location>
        <begin position="23"/>
        <end position="1059"/>
    </location>
</feature>
<evidence type="ECO:0008006" key="6">
    <source>
        <dbReference type="Google" id="ProtNLM"/>
    </source>
</evidence>
<keyword evidence="2" id="KW-1133">Transmembrane helix</keyword>
<feature type="compositionally biased region" description="Basic and acidic residues" evidence="1">
    <location>
        <begin position="803"/>
        <end position="817"/>
    </location>
</feature>
<feature type="region of interest" description="Disordered" evidence="1">
    <location>
        <begin position="791"/>
        <end position="817"/>
    </location>
</feature>
<evidence type="ECO:0000256" key="1">
    <source>
        <dbReference type="SAM" id="MobiDB-lite"/>
    </source>
</evidence>
<accession>A0A388JMH4</accession>
<sequence>MLWIGCVLVLLTLDRLVGDVAARSFYFSSARGKDNRDIRAAQSPFTPWRSLAKASAVNLGPGDKIVLCRGDAWYHETLKVTGKGTPQSPAMVTSYPCRKDTPPDALPFLSGGIRLYGDNLRFHRWGRNPEVSVIDLSTALAEGEEVAYFGVYVNNEILYPARTPNVYNISDTWGYGEEVLCENGIPRRNRSTGTWDVQGGAAFSEMNYPPDHLTGARAVERRRLDHWAHNVVVGHWGEVVSYDPEADVSGGCVYFEGKLEFLDAPREFFFDAANRLLYVWPRPGQLLVNVDLITNKVRWTVQIGFGSANLVIETLHVEFSEMAIASMSEEDGDPDLAVVNITIRDCVLRRCFHGIRHTHPRGVNTFERNRLKWILGDAIAGFSPRNLEERMASIIAIGNRVHYVGYISGWAKGIGLYVSQAYNNVVGETGYVGIYCIYFSACVIRDNIVHDYMKALAEGGGILLVMGAQWGGWKIVQNNVVLDGWGNWGTQSGFPAESRYGGGGAPGIYVDGQETIRYLVSNNTVINPGGAGLFNKEAYNGSWLDNLCYSERASFPCMDFVTWFPQPYTEVIRNKFLATGMVLRFAVYGLHRSRGETINETHFQTTRWNSNLYCMRLSGASFDQGNQTSTATFSLFPIEPPSALQNVRPSDREGVFHLEAHQGITGDVTPFCDAKEREDLMLALTRQRDFVSEMKRMSDVSDRERDALLQRVVPGGFKPEYDAEGDLVGVTHTVVVKEKETDKTGPVAAVLIAIAFTLFFLVMAVSRCTKTLRVQQERNKHVQLQEKRRQTLLAASSEPQAKPWRERGIGRTEGNDRIQREDAAVGAIVSARAHSWYVPKRSILSPNGMQNNSPNGSQNGSQKPGSDQIGRFRVDWDNIGKEKIDTTRQHHGRRMTVLKETAMADLAQFKQKTPKEGTRKMESSDGEAKQRRENWDEGHKKGKKVEDKVEGEVKKEAKGREKEHGGKGKEEMKANEEVKEERGKKGVQENQGGGSAAKEEIQHASSTSQQDEGQLVIHHVEGTTSTHQQAGRDDNRDSIVALEDPQVLLPNKAVQGGGG</sequence>
<evidence type="ECO:0000256" key="3">
    <source>
        <dbReference type="SAM" id="SignalP"/>
    </source>
</evidence>
<evidence type="ECO:0000313" key="5">
    <source>
        <dbReference type="Proteomes" id="UP000265515"/>
    </source>
</evidence>
<keyword evidence="2" id="KW-0812">Transmembrane</keyword>
<keyword evidence="2" id="KW-0472">Membrane</keyword>
<dbReference type="InterPro" id="IPR011050">
    <property type="entry name" value="Pectin_lyase_fold/virulence"/>
</dbReference>
<dbReference type="EMBL" id="BFEA01000002">
    <property type="protein sequence ID" value="GBG59030.1"/>
    <property type="molecule type" value="Genomic_DNA"/>
</dbReference>
<dbReference type="Proteomes" id="UP000265515">
    <property type="component" value="Unassembled WGS sequence"/>
</dbReference>
<evidence type="ECO:0000256" key="2">
    <source>
        <dbReference type="SAM" id="Phobius"/>
    </source>
</evidence>
<keyword evidence="5" id="KW-1185">Reference proteome</keyword>
<gene>
    <name evidence="4" type="ORF">CBR_g24377</name>
</gene>
<proteinExistence type="predicted"/>
<dbReference type="AlphaFoldDB" id="A0A388JMH4"/>
<feature type="compositionally biased region" description="Polar residues" evidence="1">
    <location>
        <begin position="1003"/>
        <end position="1012"/>
    </location>
</feature>
<protein>
    <recommendedName>
        <fullName evidence="6">Right handed beta helix domain-containing protein</fullName>
    </recommendedName>
</protein>
<keyword evidence="3" id="KW-0732">Signal</keyword>
<evidence type="ECO:0000313" key="4">
    <source>
        <dbReference type="EMBL" id="GBG59030.1"/>
    </source>
</evidence>
<feature type="region of interest" description="Disordered" evidence="1">
    <location>
        <begin position="842"/>
        <end position="870"/>
    </location>
</feature>
<dbReference type="Gene3D" id="2.160.20.10">
    <property type="entry name" value="Single-stranded right-handed beta-helix, Pectin lyase-like"/>
    <property type="match status" value="1"/>
</dbReference>
<feature type="compositionally biased region" description="Low complexity" evidence="1">
    <location>
        <begin position="845"/>
        <end position="862"/>
    </location>
</feature>
<reference evidence="4 5" key="1">
    <citation type="journal article" date="2018" name="Cell">
        <title>The Chara Genome: Secondary Complexity and Implications for Plant Terrestrialization.</title>
        <authorList>
            <person name="Nishiyama T."/>
            <person name="Sakayama H."/>
            <person name="Vries J.D."/>
            <person name="Buschmann H."/>
            <person name="Saint-Marcoux D."/>
            <person name="Ullrich K.K."/>
            <person name="Haas F.B."/>
            <person name="Vanderstraeten L."/>
            <person name="Becker D."/>
            <person name="Lang D."/>
            <person name="Vosolsobe S."/>
            <person name="Rombauts S."/>
            <person name="Wilhelmsson P.K.I."/>
            <person name="Janitza P."/>
            <person name="Kern R."/>
            <person name="Heyl A."/>
            <person name="Rumpler F."/>
            <person name="Villalobos L.I.A.C."/>
            <person name="Clay J.M."/>
            <person name="Skokan R."/>
            <person name="Toyoda A."/>
            <person name="Suzuki Y."/>
            <person name="Kagoshima H."/>
            <person name="Schijlen E."/>
            <person name="Tajeshwar N."/>
            <person name="Catarino B."/>
            <person name="Hetherington A.J."/>
            <person name="Saltykova A."/>
            <person name="Bonnot C."/>
            <person name="Breuninger H."/>
            <person name="Symeonidi A."/>
            <person name="Radhakrishnan G.V."/>
            <person name="Van Nieuwerburgh F."/>
            <person name="Deforce D."/>
            <person name="Chang C."/>
            <person name="Karol K.G."/>
            <person name="Hedrich R."/>
            <person name="Ulvskov P."/>
            <person name="Glockner G."/>
            <person name="Delwiche C.F."/>
            <person name="Petrasek J."/>
            <person name="Van de Peer Y."/>
            <person name="Friml J."/>
            <person name="Beilby M."/>
            <person name="Dolan L."/>
            <person name="Kohara Y."/>
            <person name="Sugano S."/>
            <person name="Fujiyama A."/>
            <person name="Delaux P.-M."/>
            <person name="Quint M."/>
            <person name="TheiBen G."/>
            <person name="Hagemann M."/>
            <person name="Harholt J."/>
            <person name="Dunand C."/>
            <person name="Zachgo S."/>
            <person name="Langdale J."/>
            <person name="Maumus F."/>
            <person name="Straeten D.V.D."/>
            <person name="Gould S.B."/>
            <person name="Rensing S.A."/>
        </authorList>
    </citation>
    <scope>NUCLEOTIDE SEQUENCE [LARGE SCALE GENOMIC DNA]</scope>
    <source>
        <strain evidence="4 5">S276</strain>
    </source>
</reference>
<organism evidence="4 5">
    <name type="scientific">Chara braunii</name>
    <name type="common">Braun's stonewort</name>
    <dbReference type="NCBI Taxonomy" id="69332"/>
    <lineage>
        <taxon>Eukaryota</taxon>
        <taxon>Viridiplantae</taxon>
        <taxon>Streptophyta</taxon>
        <taxon>Charophyceae</taxon>
        <taxon>Charales</taxon>
        <taxon>Characeae</taxon>
        <taxon>Chara</taxon>
    </lineage>
</organism>
<feature type="region of interest" description="Disordered" evidence="1">
    <location>
        <begin position="907"/>
        <end position="1059"/>
    </location>
</feature>
<dbReference type="InterPro" id="IPR012334">
    <property type="entry name" value="Pectin_lyas_fold"/>
</dbReference>
<dbReference type="PANTHER" id="PTHR36453">
    <property type="entry name" value="SECRETED PROTEIN-RELATED"/>
    <property type="match status" value="1"/>
</dbReference>
<dbReference type="SUPFAM" id="SSF51126">
    <property type="entry name" value="Pectin lyase-like"/>
    <property type="match status" value="1"/>
</dbReference>
<dbReference type="Gramene" id="GBG59030">
    <property type="protein sequence ID" value="GBG59030"/>
    <property type="gene ID" value="CBR_g24377"/>
</dbReference>
<name>A0A388JMH4_CHABU</name>
<dbReference type="PANTHER" id="PTHR36453:SF1">
    <property type="entry name" value="RIGHT HANDED BETA HELIX DOMAIN-CONTAINING PROTEIN"/>
    <property type="match status" value="1"/>
</dbReference>
<feature type="compositionally biased region" description="Basic and acidic residues" evidence="1">
    <location>
        <begin position="913"/>
        <end position="987"/>
    </location>
</feature>
<feature type="signal peptide" evidence="3">
    <location>
        <begin position="1"/>
        <end position="22"/>
    </location>
</feature>
<feature type="transmembrane region" description="Helical" evidence="2">
    <location>
        <begin position="747"/>
        <end position="765"/>
    </location>
</feature>
<comment type="caution">
    <text evidence="4">The sequence shown here is derived from an EMBL/GenBank/DDBJ whole genome shotgun (WGS) entry which is preliminary data.</text>
</comment>